<accession>A0A6G0X6D2</accession>
<gene>
    <name evidence="2" type="ORF">FWK35_00037767</name>
</gene>
<evidence type="ECO:0000313" key="3">
    <source>
        <dbReference type="Proteomes" id="UP000478052"/>
    </source>
</evidence>
<dbReference type="Pfam" id="PF16087">
    <property type="entry name" value="DUF4817"/>
    <property type="match status" value="1"/>
</dbReference>
<proteinExistence type="predicted"/>
<dbReference type="OrthoDB" id="6584906at2759"/>
<dbReference type="EMBL" id="VUJU01008100">
    <property type="protein sequence ID" value="KAF0735558.1"/>
    <property type="molecule type" value="Genomic_DNA"/>
</dbReference>
<sequence>MPYIYSNSEYVDMLLIYGEVGKSNRLAAALYQQRFPHRKSPAPKTFQNVENCMRRTGRLPNGDLGTVRQNVVNEQQEVEILASISINPHVSTRILAHEIGLSKTTIHRILKKHKLYPYKVSLVQGLRPIDYEKRLTFISKMCVLYELDRFIFSKILFTDESKFCNNGIMNRRNSHFWSEQNPEWMHETQHQVKWNINVWCGILNGQIIGPYFYDGNLTGKLGIISKIQYTAYESVVMS</sequence>
<organism evidence="2 3">
    <name type="scientific">Aphis craccivora</name>
    <name type="common">Cowpea aphid</name>
    <dbReference type="NCBI Taxonomy" id="307492"/>
    <lineage>
        <taxon>Eukaryota</taxon>
        <taxon>Metazoa</taxon>
        <taxon>Ecdysozoa</taxon>
        <taxon>Arthropoda</taxon>
        <taxon>Hexapoda</taxon>
        <taxon>Insecta</taxon>
        <taxon>Pterygota</taxon>
        <taxon>Neoptera</taxon>
        <taxon>Paraneoptera</taxon>
        <taxon>Hemiptera</taxon>
        <taxon>Sternorrhyncha</taxon>
        <taxon>Aphidomorpha</taxon>
        <taxon>Aphidoidea</taxon>
        <taxon>Aphididae</taxon>
        <taxon>Aphidini</taxon>
        <taxon>Aphis</taxon>
        <taxon>Aphis</taxon>
    </lineage>
</organism>
<reference evidence="2 3" key="1">
    <citation type="submission" date="2019-08" db="EMBL/GenBank/DDBJ databases">
        <title>Whole genome of Aphis craccivora.</title>
        <authorList>
            <person name="Voronova N.V."/>
            <person name="Shulinski R.S."/>
            <person name="Bandarenka Y.V."/>
            <person name="Zhorov D.G."/>
            <person name="Warner D."/>
        </authorList>
    </citation>
    <scope>NUCLEOTIDE SEQUENCE [LARGE SCALE GENOMIC DNA]</scope>
    <source>
        <strain evidence="2">180601</strain>
        <tissue evidence="2">Whole Body</tissue>
    </source>
</reference>
<dbReference type="InterPro" id="IPR032135">
    <property type="entry name" value="DUF4817"/>
</dbReference>
<dbReference type="GO" id="GO:0003676">
    <property type="term" value="F:nucleic acid binding"/>
    <property type="evidence" value="ECO:0007669"/>
    <property type="project" value="InterPro"/>
</dbReference>
<evidence type="ECO:0000313" key="2">
    <source>
        <dbReference type="EMBL" id="KAF0735558.1"/>
    </source>
</evidence>
<dbReference type="PANTHER" id="PTHR47326">
    <property type="entry name" value="TRANSPOSABLE ELEMENT TC3 TRANSPOSASE-LIKE PROTEIN"/>
    <property type="match status" value="1"/>
</dbReference>
<protein>
    <recommendedName>
        <fullName evidence="1">DUF4817 domain-containing protein</fullName>
    </recommendedName>
</protein>
<feature type="domain" description="DUF4817" evidence="1">
    <location>
        <begin position="8"/>
        <end position="58"/>
    </location>
</feature>
<keyword evidence="3" id="KW-1185">Reference proteome</keyword>
<comment type="caution">
    <text evidence="2">The sequence shown here is derived from an EMBL/GenBank/DDBJ whole genome shotgun (WGS) entry which is preliminary data.</text>
</comment>
<dbReference type="Gene3D" id="3.30.420.10">
    <property type="entry name" value="Ribonuclease H-like superfamily/Ribonuclease H"/>
    <property type="match status" value="1"/>
</dbReference>
<dbReference type="Proteomes" id="UP000478052">
    <property type="component" value="Unassembled WGS sequence"/>
</dbReference>
<dbReference type="AlphaFoldDB" id="A0A6G0X6D2"/>
<dbReference type="PANTHER" id="PTHR47326:SF1">
    <property type="entry name" value="HTH PSQ-TYPE DOMAIN-CONTAINING PROTEIN"/>
    <property type="match status" value="1"/>
</dbReference>
<evidence type="ECO:0000259" key="1">
    <source>
        <dbReference type="Pfam" id="PF16087"/>
    </source>
</evidence>
<name>A0A6G0X6D2_APHCR</name>
<dbReference type="InterPro" id="IPR036397">
    <property type="entry name" value="RNaseH_sf"/>
</dbReference>